<evidence type="ECO:0000313" key="1">
    <source>
        <dbReference type="EMBL" id="CAK9043612.1"/>
    </source>
</evidence>
<dbReference type="Proteomes" id="UP001642464">
    <property type="component" value="Unassembled WGS sequence"/>
</dbReference>
<organism evidence="1 2">
    <name type="scientific">Durusdinium trenchii</name>
    <dbReference type="NCBI Taxonomy" id="1381693"/>
    <lineage>
        <taxon>Eukaryota</taxon>
        <taxon>Sar</taxon>
        <taxon>Alveolata</taxon>
        <taxon>Dinophyceae</taxon>
        <taxon>Suessiales</taxon>
        <taxon>Symbiodiniaceae</taxon>
        <taxon>Durusdinium</taxon>
    </lineage>
</organism>
<protein>
    <submittedName>
        <fullName evidence="1">Uncharacterized protein</fullName>
    </submittedName>
</protein>
<comment type="caution">
    <text evidence="1">The sequence shown here is derived from an EMBL/GenBank/DDBJ whole genome shotgun (WGS) entry which is preliminary data.</text>
</comment>
<evidence type="ECO:0000313" key="2">
    <source>
        <dbReference type="Proteomes" id="UP001642464"/>
    </source>
</evidence>
<proteinExistence type="predicted"/>
<sequence>MAQKPSKRKALGTKKDRTKLEVTDQAVALSDTEVAEALADVIPMLMAPPNILNIMEKFQQPLLKAVIPGRAGRIPTRRMLHLAKKKVLTFLQKEEKKEKKEREKMMKRVGNGKESMKSSTSFSSYPLSSELASDVVRAFQIASGERVLRFDWDFAKERVKKAKFDRKREIDQWDECLAMTCGETNSLSEIFICGQKKMTQRALNSILCHESLHNLARRARRGNPFLAEDTEHMAMALLGDPQLVHEPSLAQT</sequence>
<keyword evidence="2" id="KW-1185">Reference proteome</keyword>
<name>A0ABP0LYX1_9DINO</name>
<reference evidence="1 2" key="1">
    <citation type="submission" date="2024-02" db="EMBL/GenBank/DDBJ databases">
        <authorList>
            <person name="Chen Y."/>
            <person name="Shah S."/>
            <person name="Dougan E. K."/>
            <person name="Thang M."/>
            <person name="Chan C."/>
        </authorList>
    </citation>
    <scope>NUCLEOTIDE SEQUENCE [LARGE SCALE GENOMIC DNA]</scope>
</reference>
<gene>
    <name evidence="1" type="ORF">SCF082_LOCUS24895</name>
</gene>
<dbReference type="EMBL" id="CAXAMM010018546">
    <property type="protein sequence ID" value="CAK9043612.1"/>
    <property type="molecule type" value="Genomic_DNA"/>
</dbReference>
<accession>A0ABP0LYX1</accession>